<comment type="caution">
    <text evidence="1">The sequence shown here is derived from an EMBL/GenBank/DDBJ whole genome shotgun (WGS) entry which is preliminary data.</text>
</comment>
<gene>
    <name evidence="1" type="ORF">EDD73_10589</name>
</gene>
<proteinExistence type="predicted"/>
<protein>
    <submittedName>
        <fullName evidence="1">Uncharacterized protein</fullName>
    </submittedName>
</protein>
<accession>A0A4R2RUX2</accession>
<dbReference type="OrthoDB" id="2087349at2"/>
<evidence type="ECO:0000313" key="2">
    <source>
        <dbReference type="Proteomes" id="UP000294813"/>
    </source>
</evidence>
<sequence length="61" mass="7305">MKGWRRYGLYALLLLLLTGFLWGSWSLGWRVAVEVPKEERPSGQPMRVDRSLAELWRDWRD</sequence>
<name>A0A4R2RUX2_9FIRM</name>
<evidence type="ECO:0000313" key="1">
    <source>
        <dbReference type="EMBL" id="TCP67194.1"/>
    </source>
</evidence>
<dbReference type="Proteomes" id="UP000294813">
    <property type="component" value="Unassembled WGS sequence"/>
</dbReference>
<dbReference type="AlphaFoldDB" id="A0A4R2RUX2"/>
<keyword evidence="2" id="KW-1185">Reference proteome</keyword>
<dbReference type="RefSeq" id="WP_131918457.1">
    <property type="nucleotide sequence ID" value="NZ_JAOQNU010000005.1"/>
</dbReference>
<reference evidence="1 2" key="1">
    <citation type="submission" date="2019-03" db="EMBL/GenBank/DDBJ databases">
        <title>Genomic Encyclopedia of Type Strains, Phase IV (KMG-IV): sequencing the most valuable type-strain genomes for metagenomic binning, comparative biology and taxonomic classification.</title>
        <authorList>
            <person name="Goeker M."/>
        </authorList>
    </citation>
    <scope>NUCLEOTIDE SEQUENCE [LARGE SCALE GENOMIC DNA]</scope>
    <source>
        <strain evidence="1 2">DSM 11170</strain>
    </source>
</reference>
<dbReference type="EMBL" id="SLXT01000005">
    <property type="protein sequence ID" value="TCP67194.1"/>
    <property type="molecule type" value="Genomic_DNA"/>
</dbReference>
<organism evidence="1 2">
    <name type="scientific">Heliophilum fasciatum</name>
    <dbReference type="NCBI Taxonomy" id="35700"/>
    <lineage>
        <taxon>Bacteria</taxon>
        <taxon>Bacillati</taxon>
        <taxon>Bacillota</taxon>
        <taxon>Clostridia</taxon>
        <taxon>Eubacteriales</taxon>
        <taxon>Heliobacteriaceae</taxon>
        <taxon>Heliophilum</taxon>
    </lineage>
</organism>